<reference evidence="4 5" key="1">
    <citation type="journal article" date="2018" name="Science">
        <title>The opium poppy genome and morphinan production.</title>
        <authorList>
            <person name="Guo L."/>
            <person name="Winzer T."/>
            <person name="Yang X."/>
            <person name="Li Y."/>
            <person name="Ning Z."/>
            <person name="He Z."/>
            <person name="Teodor R."/>
            <person name="Lu Y."/>
            <person name="Bowser T.A."/>
            <person name="Graham I.A."/>
            <person name="Ye K."/>
        </authorList>
    </citation>
    <scope>NUCLEOTIDE SEQUENCE [LARGE SCALE GENOMIC DNA]</scope>
    <source>
        <strain evidence="5">cv. HN1</strain>
        <tissue evidence="4">Leaves</tissue>
    </source>
</reference>
<dbReference type="GO" id="GO:0003676">
    <property type="term" value="F:nucleic acid binding"/>
    <property type="evidence" value="ECO:0007669"/>
    <property type="project" value="InterPro"/>
</dbReference>
<dbReference type="PANTHER" id="PTHR13620">
    <property type="entry name" value="3-5 EXONUCLEASE"/>
    <property type="match status" value="1"/>
</dbReference>
<dbReference type="AlphaFoldDB" id="A0A4Y7IJV1"/>
<dbReference type="STRING" id="3469.A0A4Y7IJV1"/>
<name>A0A4Y7IJV1_PAPSO</name>
<dbReference type="PANTHER" id="PTHR13620:SF105">
    <property type="entry name" value="OS01G0737700 PROTEIN"/>
    <property type="match status" value="1"/>
</dbReference>
<evidence type="ECO:0000259" key="3">
    <source>
        <dbReference type="Pfam" id="PF01612"/>
    </source>
</evidence>
<organism evidence="4 5">
    <name type="scientific">Papaver somniferum</name>
    <name type="common">Opium poppy</name>
    <dbReference type="NCBI Taxonomy" id="3469"/>
    <lineage>
        <taxon>Eukaryota</taxon>
        <taxon>Viridiplantae</taxon>
        <taxon>Streptophyta</taxon>
        <taxon>Embryophyta</taxon>
        <taxon>Tracheophyta</taxon>
        <taxon>Spermatophyta</taxon>
        <taxon>Magnoliopsida</taxon>
        <taxon>Ranunculales</taxon>
        <taxon>Papaveraceae</taxon>
        <taxon>Papaveroideae</taxon>
        <taxon>Papaver</taxon>
    </lineage>
</organism>
<dbReference type="EMBL" id="CM010716">
    <property type="protein sequence ID" value="RZC49174.1"/>
    <property type="molecule type" value="Genomic_DNA"/>
</dbReference>
<dbReference type="GO" id="GO:0006139">
    <property type="term" value="P:nucleobase-containing compound metabolic process"/>
    <property type="evidence" value="ECO:0007669"/>
    <property type="project" value="InterPro"/>
</dbReference>
<accession>A0A4Y7IJV1</accession>
<sequence length="173" mass="19823">MTCGVSIRDLPNIFRDLDIQEVYGVSVDNEEIETVVTKSGSSVESWIEWIYNEYDDDYVNHPTVGLDVYWKPSFGTHRNPVAILQLCVDRRCLIFQIIHADEVPECLDEFVKDTNYRFVGVGIQSDVDKLGSDYNLCVEKVFDLRDLAAEKYGRKDLKNDGLMKLSDFLLDIG</sequence>
<evidence type="ECO:0000313" key="4">
    <source>
        <dbReference type="EMBL" id="RZC49174.1"/>
    </source>
</evidence>
<dbReference type="Gramene" id="RZC49174">
    <property type="protein sequence ID" value="RZC49174"/>
    <property type="gene ID" value="C5167_017603"/>
</dbReference>
<dbReference type="InterPro" id="IPR002562">
    <property type="entry name" value="3'-5'_exonuclease_dom"/>
</dbReference>
<dbReference type="InterPro" id="IPR012337">
    <property type="entry name" value="RNaseH-like_sf"/>
</dbReference>
<dbReference type="Proteomes" id="UP000316621">
    <property type="component" value="Chromosome 2"/>
</dbReference>
<dbReference type="GO" id="GO:0008408">
    <property type="term" value="F:3'-5' exonuclease activity"/>
    <property type="evidence" value="ECO:0007669"/>
    <property type="project" value="InterPro"/>
</dbReference>
<dbReference type="GO" id="GO:0005634">
    <property type="term" value="C:nucleus"/>
    <property type="evidence" value="ECO:0007669"/>
    <property type="project" value="TreeGrafter"/>
</dbReference>
<dbReference type="InterPro" id="IPR051132">
    <property type="entry name" value="3-5_Exonuclease_domain"/>
</dbReference>
<dbReference type="OrthoDB" id="1920326at2759"/>
<keyword evidence="1" id="KW-0540">Nuclease</keyword>
<dbReference type="GO" id="GO:0005737">
    <property type="term" value="C:cytoplasm"/>
    <property type="evidence" value="ECO:0007669"/>
    <property type="project" value="TreeGrafter"/>
</dbReference>
<proteinExistence type="predicted"/>
<feature type="domain" description="3'-5' exonuclease" evidence="3">
    <location>
        <begin position="58"/>
        <end position="155"/>
    </location>
</feature>
<evidence type="ECO:0000313" key="5">
    <source>
        <dbReference type="Proteomes" id="UP000316621"/>
    </source>
</evidence>
<dbReference type="InterPro" id="IPR036397">
    <property type="entry name" value="RNaseH_sf"/>
</dbReference>
<dbReference type="Gene3D" id="3.30.420.10">
    <property type="entry name" value="Ribonuclease H-like superfamily/Ribonuclease H"/>
    <property type="match status" value="1"/>
</dbReference>
<dbReference type="Pfam" id="PF01612">
    <property type="entry name" value="DNA_pol_A_exo1"/>
    <property type="match status" value="1"/>
</dbReference>
<keyword evidence="5" id="KW-1185">Reference proteome</keyword>
<protein>
    <recommendedName>
        <fullName evidence="3">3'-5' exonuclease domain-containing protein</fullName>
    </recommendedName>
</protein>
<gene>
    <name evidence="4" type="ORF">C5167_017603</name>
</gene>
<dbReference type="SUPFAM" id="SSF53098">
    <property type="entry name" value="Ribonuclease H-like"/>
    <property type="match status" value="1"/>
</dbReference>
<keyword evidence="2" id="KW-0378">Hydrolase</keyword>
<evidence type="ECO:0000256" key="1">
    <source>
        <dbReference type="ARBA" id="ARBA00022722"/>
    </source>
</evidence>
<evidence type="ECO:0000256" key="2">
    <source>
        <dbReference type="ARBA" id="ARBA00022801"/>
    </source>
</evidence>